<feature type="transmembrane region" description="Helical" evidence="6">
    <location>
        <begin position="721"/>
        <end position="741"/>
    </location>
</feature>
<keyword evidence="5 6" id="KW-0472">Membrane</keyword>
<dbReference type="Pfam" id="PF12704">
    <property type="entry name" value="MacB_PCD"/>
    <property type="match status" value="2"/>
</dbReference>
<evidence type="ECO:0000313" key="10">
    <source>
        <dbReference type="Proteomes" id="UP000186720"/>
    </source>
</evidence>
<dbReference type="STRING" id="1302689.RG47T_1402"/>
<evidence type="ECO:0000256" key="4">
    <source>
        <dbReference type="ARBA" id="ARBA00022989"/>
    </source>
</evidence>
<gene>
    <name evidence="9" type="ORF">RG47T_1402</name>
</gene>
<dbReference type="GO" id="GO:0022857">
    <property type="term" value="F:transmembrane transporter activity"/>
    <property type="evidence" value="ECO:0007669"/>
    <property type="project" value="TreeGrafter"/>
</dbReference>
<feature type="transmembrane region" description="Helical" evidence="6">
    <location>
        <begin position="21"/>
        <end position="43"/>
    </location>
</feature>
<reference evidence="9 10" key="1">
    <citation type="submission" date="2016-11" db="EMBL/GenBank/DDBJ databases">
        <title>Whole Genome Sequencing of Mucilaginibacter polytrichastri RG4-7(T) isolated from the moss sample.</title>
        <authorList>
            <person name="Li Y."/>
        </authorList>
    </citation>
    <scope>NUCLEOTIDE SEQUENCE [LARGE SCALE GENOMIC DNA]</scope>
    <source>
        <strain evidence="9 10">RG4-7</strain>
    </source>
</reference>
<protein>
    <submittedName>
        <fullName evidence="9">Uncharacterized protein</fullName>
    </submittedName>
</protein>
<evidence type="ECO:0000259" key="7">
    <source>
        <dbReference type="Pfam" id="PF02687"/>
    </source>
</evidence>
<keyword evidence="2" id="KW-1003">Cell membrane</keyword>
<evidence type="ECO:0000256" key="2">
    <source>
        <dbReference type="ARBA" id="ARBA00022475"/>
    </source>
</evidence>
<dbReference type="EMBL" id="MPPL01000001">
    <property type="protein sequence ID" value="OKS85955.1"/>
    <property type="molecule type" value="Genomic_DNA"/>
</dbReference>
<dbReference type="InterPro" id="IPR003838">
    <property type="entry name" value="ABC3_permease_C"/>
</dbReference>
<feature type="transmembrane region" description="Helical" evidence="6">
    <location>
        <begin position="753"/>
        <end position="775"/>
    </location>
</feature>
<dbReference type="PANTHER" id="PTHR30572">
    <property type="entry name" value="MEMBRANE COMPONENT OF TRANSPORTER-RELATED"/>
    <property type="match status" value="1"/>
</dbReference>
<feature type="transmembrane region" description="Helical" evidence="6">
    <location>
        <begin position="669"/>
        <end position="694"/>
    </location>
</feature>
<evidence type="ECO:0000313" key="9">
    <source>
        <dbReference type="EMBL" id="OKS85955.1"/>
    </source>
</evidence>
<dbReference type="Pfam" id="PF02687">
    <property type="entry name" value="FtsX"/>
    <property type="match status" value="2"/>
</dbReference>
<dbReference type="OrthoDB" id="1451596at2"/>
<keyword evidence="3 6" id="KW-0812">Transmembrane</keyword>
<feature type="domain" description="MacB-like periplasmic core" evidence="8">
    <location>
        <begin position="20"/>
        <end position="237"/>
    </location>
</feature>
<evidence type="ECO:0000256" key="6">
    <source>
        <dbReference type="SAM" id="Phobius"/>
    </source>
</evidence>
<dbReference type="GO" id="GO:0005886">
    <property type="term" value="C:plasma membrane"/>
    <property type="evidence" value="ECO:0007669"/>
    <property type="project" value="UniProtKB-SubCell"/>
</dbReference>
<dbReference type="InterPro" id="IPR025857">
    <property type="entry name" value="MacB_PCD"/>
</dbReference>
<comment type="caution">
    <text evidence="9">The sequence shown here is derived from an EMBL/GenBank/DDBJ whole genome shotgun (WGS) entry which is preliminary data.</text>
</comment>
<name>A0A1Q5ZW08_9SPHI</name>
<dbReference type="InterPro" id="IPR050250">
    <property type="entry name" value="Macrolide_Exporter_MacB"/>
</dbReference>
<feature type="transmembrane region" description="Helical" evidence="6">
    <location>
        <begin position="373"/>
        <end position="396"/>
    </location>
</feature>
<feature type="transmembrane region" description="Helical" evidence="6">
    <location>
        <begin position="280"/>
        <end position="301"/>
    </location>
</feature>
<feature type="domain" description="MacB-like periplasmic core" evidence="8">
    <location>
        <begin position="428"/>
        <end position="594"/>
    </location>
</feature>
<comment type="subcellular location">
    <subcellularLocation>
        <location evidence="1">Cell membrane</location>
        <topology evidence="1">Multi-pass membrane protein</topology>
    </subcellularLocation>
</comment>
<feature type="domain" description="ABC3 transporter permease C-terminal" evidence="7">
    <location>
        <begin position="285"/>
        <end position="398"/>
    </location>
</feature>
<feature type="transmembrane region" description="Helical" evidence="6">
    <location>
        <begin position="417"/>
        <end position="441"/>
    </location>
</feature>
<proteinExistence type="predicted"/>
<dbReference type="Proteomes" id="UP000186720">
    <property type="component" value="Unassembled WGS sequence"/>
</dbReference>
<organism evidence="9 10">
    <name type="scientific">Mucilaginibacter polytrichastri</name>
    <dbReference type="NCBI Taxonomy" id="1302689"/>
    <lineage>
        <taxon>Bacteria</taxon>
        <taxon>Pseudomonadati</taxon>
        <taxon>Bacteroidota</taxon>
        <taxon>Sphingobacteriia</taxon>
        <taxon>Sphingobacteriales</taxon>
        <taxon>Sphingobacteriaceae</taxon>
        <taxon>Mucilaginibacter</taxon>
    </lineage>
</organism>
<feature type="transmembrane region" description="Helical" evidence="6">
    <location>
        <begin position="326"/>
        <end position="353"/>
    </location>
</feature>
<dbReference type="PANTHER" id="PTHR30572:SF18">
    <property type="entry name" value="ABC-TYPE MACROLIDE FAMILY EXPORT SYSTEM PERMEASE COMPONENT 2"/>
    <property type="match status" value="1"/>
</dbReference>
<evidence type="ECO:0000256" key="3">
    <source>
        <dbReference type="ARBA" id="ARBA00022692"/>
    </source>
</evidence>
<feature type="domain" description="ABC3 transporter permease C-terminal" evidence="7">
    <location>
        <begin position="673"/>
        <end position="781"/>
    </location>
</feature>
<evidence type="ECO:0000259" key="8">
    <source>
        <dbReference type="Pfam" id="PF12704"/>
    </source>
</evidence>
<keyword evidence="4 6" id="KW-1133">Transmembrane helix</keyword>
<keyword evidence="10" id="KW-1185">Reference proteome</keyword>
<accession>A0A1Q5ZW08</accession>
<dbReference type="RefSeq" id="WP_074488715.1">
    <property type="nucleotide sequence ID" value="NZ_FPAM01000002.1"/>
</dbReference>
<sequence>MIKNYIKIAFRNLWRHKSFSLINIVGLAIGLTAFVLILMYVNFELSYDNFHTKADQIYRVNTNIISSNDVMKEPVTSAPMGPALKADFPEVVESTRIFGDKVLVKVKDQLFQEYRMIIADPSLFKTFNFPLIKGSATQALKNPFSVVLTETTAKKYFGSADPLGKTLVFDNKYPVTVTGIAKDAPANSQIKFDLIYSVSSLDKEYPGRLSQWGNFGNFTFLLLKKGTNASLLQAQMPAFLKRHISESDRKQGMNYALFIEPLKDTYMDPKSYDGGNMNNIYIFSIIALFILLIAAINFINLTTARATERAKEVGVRKVIGADRNQLIWQFLGESIMICLIAFVFAVLLITLLLPLFNQVAGKEICHTIFNHGYLLILLCISVVIGLSAGVYPALVLSGFKPVVILKGKFSTSVKGAWLRKALVITQFTISIVLIVGTLVVYKQLNFMRSQSLGFNKDQILTINFAGDQAVLKSYQTIKNEIKAVPNVLSITMSAGTPGGGSSNAYSELENRQGTMQPVNINLYDVDYDYIPAYGMKVIAGRTFSSAYGTDSTKAIVVNEAAAKSLGYVSPNDAIGKRFSQWGRDGKIIGVVKNFHYRSLQQNVEPLNMRVNPANAETFSVKIAAKDMPGTIAAIQNKWKILVPQRPFNYDFVDKNFDRQYANEERFGKLFLYFAVLAIFISCLGLLGLASYSTIQRTREIGIRKVLGASVVSIVSMLSKEFLLLVIAASVIAFPLAWWGMHTWLRDFAYRINISWYVFVFAGAISLLIAFTTVCFQSVKAALANPVKSLKSE</sequence>
<evidence type="ECO:0000256" key="1">
    <source>
        <dbReference type="ARBA" id="ARBA00004651"/>
    </source>
</evidence>
<dbReference type="AlphaFoldDB" id="A0A1Q5ZW08"/>
<evidence type="ECO:0000256" key="5">
    <source>
        <dbReference type="ARBA" id="ARBA00023136"/>
    </source>
</evidence>